<evidence type="ECO:0000256" key="1">
    <source>
        <dbReference type="ARBA" id="ARBA00004196"/>
    </source>
</evidence>
<comment type="caution">
    <text evidence="10">The sequence shown here is derived from an EMBL/GenBank/DDBJ whole genome shotgun (WGS) entry which is preliminary data.</text>
</comment>
<keyword evidence="4 5" id="KW-0175">Coiled coil</keyword>
<dbReference type="Gene3D" id="2.40.420.20">
    <property type="match status" value="1"/>
</dbReference>
<reference evidence="10 11" key="1">
    <citation type="submission" date="2017-06" db="EMBL/GenBank/DDBJ databases">
        <title>Draft genome of Pseudomonas nitroreducens DF05.</title>
        <authorList>
            <person name="Iyer R."/>
        </authorList>
    </citation>
    <scope>NUCLEOTIDE SEQUENCE [LARGE SCALE GENOMIC DNA]</scope>
    <source>
        <strain evidence="10 11">DF05</strain>
    </source>
</reference>
<evidence type="ECO:0000256" key="4">
    <source>
        <dbReference type="ARBA" id="ARBA00023054"/>
    </source>
</evidence>
<dbReference type="EMBL" id="NJBA01000005">
    <property type="protein sequence ID" value="OWP50061.1"/>
    <property type="molecule type" value="Genomic_DNA"/>
</dbReference>
<evidence type="ECO:0000256" key="5">
    <source>
        <dbReference type="SAM" id="Coils"/>
    </source>
</evidence>
<protein>
    <submittedName>
        <fullName evidence="10">Efflux transporter periplasmic adaptor subunit</fullName>
    </submittedName>
</protein>
<dbReference type="eggNOG" id="COG0845">
    <property type="taxonomic scope" value="Bacteria"/>
</dbReference>
<evidence type="ECO:0000256" key="6">
    <source>
        <dbReference type="SAM" id="MobiDB-lite"/>
    </source>
</evidence>
<dbReference type="Proteomes" id="UP000198145">
    <property type="component" value="Unassembled WGS sequence"/>
</dbReference>
<dbReference type="Pfam" id="PF25917">
    <property type="entry name" value="BSH_RND"/>
    <property type="match status" value="1"/>
</dbReference>
<feature type="domain" description="Multidrug resistance protein MdtA-like alpha-helical hairpin" evidence="7">
    <location>
        <begin position="100"/>
        <end position="169"/>
    </location>
</feature>
<accession>A0A246F8V9</accession>
<feature type="domain" description="Multidrug resistance protein MdtA-like barrel-sandwich hybrid" evidence="8">
    <location>
        <begin position="66"/>
        <end position="193"/>
    </location>
</feature>
<evidence type="ECO:0000259" key="7">
    <source>
        <dbReference type="Pfam" id="PF25876"/>
    </source>
</evidence>
<feature type="coiled-coil region" evidence="5">
    <location>
        <begin position="138"/>
        <end position="172"/>
    </location>
</feature>
<evidence type="ECO:0000256" key="2">
    <source>
        <dbReference type="ARBA" id="ARBA00009477"/>
    </source>
</evidence>
<comment type="similarity">
    <text evidence="2">Belongs to the membrane fusion protein (MFP) (TC 8.A.1) family.</text>
</comment>
<dbReference type="InterPro" id="IPR058627">
    <property type="entry name" value="MdtA-like_C"/>
</dbReference>
<proteinExistence type="inferred from homology"/>
<dbReference type="InterPro" id="IPR058625">
    <property type="entry name" value="MdtA-like_BSH"/>
</dbReference>
<dbReference type="Gene3D" id="1.10.287.470">
    <property type="entry name" value="Helix hairpin bin"/>
    <property type="match status" value="1"/>
</dbReference>
<dbReference type="Gene3D" id="2.40.30.170">
    <property type="match status" value="1"/>
</dbReference>
<feature type="domain" description="Multidrug resistance protein MdtA-like C-terminal permuted SH3" evidence="9">
    <location>
        <begin position="286"/>
        <end position="344"/>
    </location>
</feature>
<dbReference type="GO" id="GO:0015562">
    <property type="term" value="F:efflux transmembrane transporter activity"/>
    <property type="evidence" value="ECO:0007669"/>
    <property type="project" value="TreeGrafter"/>
</dbReference>
<name>A0A246F8V9_PSENT</name>
<dbReference type="NCBIfam" id="TIGR01730">
    <property type="entry name" value="RND_mfp"/>
    <property type="match status" value="1"/>
</dbReference>
<dbReference type="Pfam" id="PF25967">
    <property type="entry name" value="RND-MFP_C"/>
    <property type="match status" value="1"/>
</dbReference>
<dbReference type="PANTHER" id="PTHR30469:SF18">
    <property type="entry name" value="RESISTANCE-NODULATION-CELL DIVISION (RND) EFFLUX MEMBRANE FUSION PROTEIN-RELATED"/>
    <property type="match status" value="1"/>
</dbReference>
<dbReference type="SUPFAM" id="SSF111369">
    <property type="entry name" value="HlyD-like secretion proteins"/>
    <property type="match status" value="1"/>
</dbReference>
<organism evidence="10 11">
    <name type="scientific">Pseudomonas nitroreducens</name>
    <dbReference type="NCBI Taxonomy" id="46680"/>
    <lineage>
        <taxon>Bacteria</taxon>
        <taxon>Pseudomonadati</taxon>
        <taxon>Pseudomonadota</taxon>
        <taxon>Gammaproteobacteria</taxon>
        <taxon>Pseudomonadales</taxon>
        <taxon>Pseudomonadaceae</taxon>
        <taxon>Pseudomonas</taxon>
    </lineage>
</organism>
<evidence type="ECO:0000313" key="11">
    <source>
        <dbReference type="Proteomes" id="UP000198145"/>
    </source>
</evidence>
<dbReference type="InterPro" id="IPR058624">
    <property type="entry name" value="MdtA-like_HH"/>
</dbReference>
<comment type="subcellular location">
    <subcellularLocation>
        <location evidence="1">Cell envelope</location>
    </subcellularLocation>
</comment>
<dbReference type="InterPro" id="IPR006143">
    <property type="entry name" value="RND_pump_MFP"/>
</dbReference>
<gene>
    <name evidence="10" type="ORF">CEG18_16630</name>
</gene>
<dbReference type="Gene3D" id="2.40.50.100">
    <property type="match status" value="1"/>
</dbReference>
<dbReference type="Pfam" id="PF25876">
    <property type="entry name" value="HH_MFP_RND"/>
    <property type="match status" value="1"/>
</dbReference>
<dbReference type="PANTHER" id="PTHR30469">
    <property type="entry name" value="MULTIDRUG RESISTANCE PROTEIN MDTA"/>
    <property type="match status" value="1"/>
</dbReference>
<evidence type="ECO:0000313" key="10">
    <source>
        <dbReference type="EMBL" id="OWP50061.1"/>
    </source>
</evidence>
<dbReference type="AlphaFoldDB" id="A0A246F8V9"/>
<evidence type="ECO:0000259" key="8">
    <source>
        <dbReference type="Pfam" id="PF25917"/>
    </source>
</evidence>
<dbReference type="GO" id="GO:1990281">
    <property type="term" value="C:efflux pump complex"/>
    <property type="evidence" value="ECO:0007669"/>
    <property type="project" value="TreeGrafter"/>
</dbReference>
<feature type="region of interest" description="Disordered" evidence="6">
    <location>
        <begin position="351"/>
        <end position="382"/>
    </location>
</feature>
<sequence>MGEWMTTRAPGLTFFLLMTLTGCGQEKPAEHLPRVLVREATTTDYAARPSVVGDIQARVEAQQAFRVGGKIIERNAEVGDVVKAGQVLARLDPQDLRTQVQNARAAVSAEQARLRLAQVGFERQAQLLPKGYTSRSEYDRAQAELRSAQSSLEAARAQLASANDQLSYTELKASADGVITQRSGEVGQVVQATMPIFTLARDGERDAVFNVYESLFQNPQGDRVVSVYLLSNPKVRVDGRVREVTPTVDSRSGTLKVKVGLDPVPPAMGLGAVVGAELPQTAQPRVVLPWSALFKQGKSPAVWVLDDQGRAQLKPVGQVSFAREQVMIGEGLQAGQRVIVAGGQLLHPNQKVEVAPAEQAAEPVDSSAQAEPRARVRPQGQP</sequence>
<evidence type="ECO:0000256" key="3">
    <source>
        <dbReference type="ARBA" id="ARBA00022448"/>
    </source>
</evidence>
<feature type="compositionally biased region" description="Low complexity" evidence="6">
    <location>
        <begin position="352"/>
        <end position="364"/>
    </location>
</feature>
<keyword evidence="3" id="KW-0813">Transport</keyword>
<evidence type="ECO:0000259" key="9">
    <source>
        <dbReference type="Pfam" id="PF25967"/>
    </source>
</evidence>